<sequence>MQIILTIAVIVALTSPSNAQPVSVAPWMTGQRLVDLLQRTPGVRNKLQLTPAD</sequence>
<dbReference type="Proteomes" id="UP000583752">
    <property type="component" value="Unassembled WGS sequence"/>
</dbReference>
<feature type="chain" id="PRO_5033001017" evidence="1">
    <location>
        <begin position="20"/>
        <end position="53"/>
    </location>
</feature>
<protein>
    <submittedName>
        <fullName evidence="2">Uncharacterized protein</fullName>
    </submittedName>
</protein>
<reference evidence="2 3" key="1">
    <citation type="submission" date="2020-04" db="EMBL/GenBank/DDBJ databases">
        <title>Massilia sp. RP-1-19 isolated from soil.</title>
        <authorList>
            <person name="Dahal R.H."/>
        </authorList>
    </citation>
    <scope>NUCLEOTIDE SEQUENCE [LARGE SCALE GENOMIC DNA]</scope>
    <source>
        <strain evidence="2 3">RP-1-19</strain>
    </source>
</reference>
<accession>A0A848HQC7</accession>
<keyword evidence="1" id="KW-0732">Signal</keyword>
<gene>
    <name evidence="2" type="ORF">HHL21_14780</name>
</gene>
<evidence type="ECO:0000313" key="3">
    <source>
        <dbReference type="Proteomes" id="UP000583752"/>
    </source>
</evidence>
<feature type="signal peptide" evidence="1">
    <location>
        <begin position="1"/>
        <end position="19"/>
    </location>
</feature>
<evidence type="ECO:0000256" key="1">
    <source>
        <dbReference type="SAM" id="SignalP"/>
    </source>
</evidence>
<name>A0A848HQC7_9BURK</name>
<dbReference type="EMBL" id="JABBGG010000008">
    <property type="protein sequence ID" value="NML62319.1"/>
    <property type="molecule type" value="Genomic_DNA"/>
</dbReference>
<keyword evidence="3" id="KW-1185">Reference proteome</keyword>
<comment type="caution">
    <text evidence="2">The sequence shown here is derived from an EMBL/GenBank/DDBJ whole genome shotgun (WGS) entry which is preliminary data.</text>
</comment>
<organism evidence="2 3">
    <name type="scientific">Massilia polaris</name>
    <dbReference type="NCBI Taxonomy" id="2728846"/>
    <lineage>
        <taxon>Bacteria</taxon>
        <taxon>Pseudomonadati</taxon>
        <taxon>Pseudomonadota</taxon>
        <taxon>Betaproteobacteria</taxon>
        <taxon>Burkholderiales</taxon>
        <taxon>Oxalobacteraceae</taxon>
        <taxon>Telluria group</taxon>
        <taxon>Massilia</taxon>
    </lineage>
</organism>
<dbReference type="RefSeq" id="WP_169467194.1">
    <property type="nucleotide sequence ID" value="NZ_JABBGG010000008.1"/>
</dbReference>
<proteinExistence type="predicted"/>
<evidence type="ECO:0000313" key="2">
    <source>
        <dbReference type="EMBL" id="NML62319.1"/>
    </source>
</evidence>
<dbReference type="AlphaFoldDB" id="A0A848HQC7"/>